<evidence type="ECO:0000256" key="2">
    <source>
        <dbReference type="SAM" id="Phobius"/>
    </source>
</evidence>
<evidence type="ECO:0000313" key="7">
    <source>
        <dbReference type="Proteomes" id="UP001299608"/>
    </source>
</evidence>
<feature type="transmembrane region" description="Helical" evidence="2">
    <location>
        <begin position="218"/>
        <end position="244"/>
    </location>
</feature>
<keyword evidence="6" id="KW-1185">Reference proteome</keyword>
<accession>A0AAX1SES5</accession>
<dbReference type="Proteomes" id="UP001299608">
    <property type="component" value="Unassembled WGS sequence"/>
</dbReference>
<sequence length="302" mass="32628">MRVRTLLYLCRLGLKNLWHNRVYSAASIITMSACIFLFGIFYLAVANVDALVQKTERDVYVSVFFDEDVLPGRVDEVGKLIQDRPEVLRTVYVSAEEAWSGFKEDYYGDGEVLDGIFKDDNPLAASGSYQVYIDGADWQEDFVDYVSGLSGVRKVTHSADTIRALQQIKSASSRLIAGSAAVLVVISVLLIHNTLAVGIEAQKEKTRVMRLMGAREGFVKIPFLAQGIVMAVAGVCIPLVLLLVSYRWGTGLAVPGLGIYAGQAGLLSEAVVFPGLVRASVCLGLVTGGLGGASVMGKLNRK</sequence>
<comment type="similarity">
    <text evidence="1">Belongs to the ABC-4 integral membrane protein family. FtsX subfamily.</text>
</comment>
<dbReference type="Proteomes" id="UP000669239">
    <property type="component" value="Unassembled WGS sequence"/>
</dbReference>
<dbReference type="PROSITE" id="PS51257">
    <property type="entry name" value="PROKAR_LIPOPROTEIN"/>
    <property type="match status" value="1"/>
</dbReference>
<dbReference type="PIRSF" id="PIRSF003097">
    <property type="entry name" value="FtsX"/>
    <property type="match status" value="1"/>
</dbReference>
<evidence type="ECO:0000313" key="4">
    <source>
        <dbReference type="EMBL" id="MCG4746252.1"/>
    </source>
</evidence>
<feature type="transmembrane region" description="Helical" evidence="2">
    <location>
        <begin position="276"/>
        <end position="296"/>
    </location>
</feature>
<feature type="domain" description="FtsX extracellular" evidence="3">
    <location>
        <begin position="60"/>
        <end position="155"/>
    </location>
</feature>
<keyword evidence="1 4" id="KW-0132">Cell division</keyword>
<dbReference type="GO" id="GO:0005886">
    <property type="term" value="C:plasma membrane"/>
    <property type="evidence" value="ECO:0007669"/>
    <property type="project" value="UniProtKB-SubCell"/>
</dbReference>
<evidence type="ECO:0000313" key="6">
    <source>
        <dbReference type="Proteomes" id="UP000669239"/>
    </source>
</evidence>
<comment type="subcellular location">
    <subcellularLocation>
        <location evidence="1">Cell membrane</location>
    </subcellularLocation>
</comment>
<dbReference type="GO" id="GO:0051301">
    <property type="term" value="P:cell division"/>
    <property type="evidence" value="ECO:0007669"/>
    <property type="project" value="UniProtKB-KW"/>
</dbReference>
<proteinExistence type="inferred from homology"/>
<name>A0AAX1SES5_9FIRM</name>
<keyword evidence="1 2" id="KW-0472">Membrane</keyword>
<reference evidence="5" key="2">
    <citation type="submission" date="2020-02" db="EMBL/GenBank/DDBJ databases">
        <authorList>
            <person name="Littmann E."/>
            <person name="Sorbara M."/>
        </authorList>
    </citation>
    <scope>NUCLEOTIDE SEQUENCE</scope>
    <source>
        <strain evidence="5">MSK.1.17</strain>
    </source>
</reference>
<keyword evidence="2" id="KW-1133">Transmembrane helix</keyword>
<dbReference type="RefSeq" id="WP_117561548.1">
    <property type="nucleotide sequence ID" value="NZ_BAABZL010000001.1"/>
</dbReference>
<dbReference type="Gene3D" id="3.30.70.3040">
    <property type="match status" value="1"/>
</dbReference>
<dbReference type="Pfam" id="PF18075">
    <property type="entry name" value="FtsX_ECD"/>
    <property type="match status" value="1"/>
</dbReference>
<dbReference type="InterPro" id="IPR040690">
    <property type="entry name" value="FtsX_ECD"/>
</dbReference>
<dbReference type="GeneID" id="97203872"/>
<evidence type="ECO:0000256" key="1">
    <source>
        <dbReference type="PIRNR" id="PIRNR003097"/>
    </source>
</evidence>
<dbReference type="PANTHER" id="PTHR47755">
    <property type="entry name" value="CELL DIVISION PROTEIN FTSX"/>
    <property type="match status" value="1"/>
</dbReference>
<comment type="caution">
    <text evidence="4">The sequence shown here is derived from an EMBL/GenBank/DDBJ whole genome shotgun (WGS) entry which is preliminary data.</text>
</comment>
<reference evidence="4" key="3">
    <citation type="submission" date="2022-01" db="EMBL/GenBank/DDBJ databases">
        <title>Collection of gut derived symbiotic bacterial strains cultured from healthy donors.</title>
        <authorList>
            <person name="Lin H."/>
            <person name="Kohout C."/>
            <person name="Waligurski E."/>
            <person name="Pamer E.G."/>
        </authorList>
    </citation>
    <scope>NUCLEOTIDE SEQUENCE</scope>
    <source>
        <strain evidence="4">DFI.6.55</strain>
    </source>
</reference>
<keyword evidence="2" id="KW-0812">Transmembrane</keyword>
<feature type="transmembrane region" description="Helical" evidence="2">
    <location>
        <begin position="175"/>
        <end position="197"/>
    </location>
</feature>
<comment type="function">
    <text evidence="1">Part of the ABC transporter FtsEX involved in asymmetric cellular division facilitating the initiation of sporulation.</text>
</comment>
<dbReference type="PANTHER" id="PTHR47755:SF1">
    <property type="entry name" value="CELL DIVISION PROTEIN FTSX"/>
    <property type="match status" value="1"/>
</dbReference>
<dbReference type="EMBL" id="JAKNGE010000014">
    <property type="protein sequence ID" value="MCG4746252.1"/>
    <property type="molecule type" value="Genomic_DNA"/>
</dbReference>
<keyword evidence="1" id="KW-0131">Cell cycle</keyword>
<protein>
    <recommendedName>
        <fullName evidence="1">Cell division protein FtsX</fullName>
    </recommendedName>
</protein>
<gene>
    <name evidence="5" type="ORF">G5B36_24685</name>
    <name evidence="4" type="ORF">L0N08_12570</name>
</gene>
<dbReference type="EMBL" id="JAAITT010000050">
    <property type="protein sequence ID" value="NSJ51876.1"/>
    <property type="molecule type" value="Genomic_DNA"/>
</dbReference>
<evidence type="ECO:0000313" key="5">
    <source>
        <dbReference type="EMBL" id="NSJ51876.1"/>
    </source>
</evidence>
<feature type="transmembrane region" description="Helical" evidence="2">
    <location>
        <begin position="21"/>
        <end position="45"/>
    </location>
</feature>
<dbReference type="AlphaFoldDB" id="A0AAX1SES5"/>
<keyword evidence="1" id="KW-1003">Cell membrane</keyword>
<reference evidence="5 6" key="1">
    <citation type="journal article" date="2020" name="Cell Host Microbe">
        <title>Functional and Genomic Variation between Human-Derived Isolates of Lachnospiraceae Reveals Inter- and Intra-Species Diversity.</title>
        <authorList>
            <person name="Sorbara M.T."/>
            <person name="Littmann E.R."/>
            <person name="Fontana E."/>
            <person name="Moody T.U."/>
            <person name="Kohout C.E."/>
            <person name="Gjonbalaj M."/>
            <person name="Eaton V."/>
            <person name="Seok R."/>
            <person name="Leiner I.M."/>
            <person name="Pamer E.G."/>
        </authorList>
    </citation>
    <scope>NUCLEOTIDE SEQUENCE [LARGE SCALE GENOMIC DNA]</scope>
    <source>
        <strain evidence="5 6">MSK.1.17</strain>
    </source>
</reference>
<dbReference type="InterPro" id="IPR004513">
    <property type="entry name" value="FtsX"/>
</dbReference>
<evidence type="ECO:0000259" key="3">
    <source>
        <dbReference type="Pfam" id="PF18075"/>
    </source>
</evidence>
<organism evidence="4 7">
    <name type="scientific">Enterocloster aldenensis</name>
    <dbReference type="NCBI Taxonomy" id="358742"/>
    <lineage>
        <taxon>Bacteria</taxon>
        <taxon>Bacillati</taxon>
        <taxon>Bacillota</taxon>
        <taxon>Clostridia</taxon>
        <taxon>Lachnospirales</taxon>
        <taxon>Lachnospiraceae</taxon>
        <taxon>Enterocloster</taxon>
    </lineage>
</organism>